<keyword evidence="6" id="KW-1185">Reference proteome</keyword>
<dbReference type="SMART" id="SM00421">
    <property type="entry name" value="HTH_LUXR"/>
    <property type="match status" value="1"/>
</dbReference>
<dbReference type="InterPro" id="IPR000792">
    <property type="entry name" value="Tscrpt_reg_LuxR_C"/>
</dbReference>
<evidence type="ECO:0000259" key="4">
    <source>
        <dbReference type="PROSITE" id="PS50043"/>
    </source>
</evidence>
<dbReference type="CDD" id="cd06170">
    <property type="entry name" value="LuxR_C_like"/>
    <property type="match status" value="1"/>
</dbReference>
<evidence type="ECO:0000256" key="2">
    <source>
        <dbReference type="ARBA" id="ARBA00023125"/>
    </source>
</evidence>
<evidence type="ECO:0000256" key="1">
    <source>
        <dbReference type="ARBA" id="ARBA00023015"/>
    </source>
</evidence>
<dbReference type="Pfam" id="PF00196">
    <property type="entry name" value="GerE"/>
    <property type="match status" value="1"/>
</dbReference>
<accession>A0ABW7FTY7</accession>
<protein>
    <submittedName>
        <fullName evidence="5">LuxR family transcriptional regulator</fullName>
    </submittedName>
</protein>
<evidence type="ECO:0000256" key="3">
    <source>
        <dbReference type="ARBA" id="ARBA00023163"/>
    </source>
</evidence>
<dbReference type="SUPFAM" id="SSF75516">
    <property type="entry name" value="Pheromone-binding domain of LuxR-like quorum-sensing transcription factors"/>
    <property type="match status" value="1"/>
</dbReference>
<gene>
    <name evidence="5" type="ORF">ACG0Z6_05935</name>
</gene>
<dbReference type="RefSeq" id="WP_394459447.1">
    <property type="nucleotide sequence ID" value="NZ_JBIGHZ010000002.1"/>
</dbReference>
<dbReference type="PROSITE" id="PS00622">
    <property type="entry name" value="HTH_LUXR_1"/>
    <property type="match status" value="1"/>
</dbReference>
<dbReference type="InterPro" id="IPR016032">
    <property type="entry name" value="Sig_transdc_resp-reg_C-effctor"/>
</dbReference>
<evidence type="ECO:0000313" key="5">
    <source>
        <dbReference type="EMBL" id="MFG6447784.1"/>
    </source>
</evidence>
<proteinExistence type="predicted"/>
<keyword evidence="1" id="KW-0805">Transcription regulation</keyword>
<comment type="caution">
    <text evidence="5">The sequence shown here is derived from an EMBL/GenBank/DDBJ whole genome shotgun (WGS) entry which is preliminary data.</text>
</comment>
<keyword evidence="3" id="KW-0804">Transcription</keyword>
<dbReference type="Pfam" id="PF03472">
    <property type="entry name" value="Autoind_bind"/>
    <property type="match status" value="1"/>
</dbReference>
<dbReference type="InterPro" id="IPR005143">
    <property type="entry name" value="TF_LuxR_autoind-bd_dom"/>
</dbReference>
<dbReference type="PROSITE" id="PS50043">
    <property type="entry name" value="HTH_LUXR_2"/>
    <property type="match status" value="1"/>
</dbReference>
<dbReference type="SUPFAM" id="SSF46894">
    <property type="entry name" value="C-terminal effector domain of the bipartite response regulators"/>
    <property type="match status" value="1"/>
</dbReference>
<evidence type="ECO:0000313" key="6">
    <source>
        <dbReference type="Proteomes" id="UP001606099"/>
    </source>
</evidence>
<dbReference type="InterPro" id="IPR036693">
    <property type="entry name" value="TF_LuxR_autoind-bd_dom_sf"/>
</dbReference>
<feature type="domain" description="HTH luxR-type" evidence="4">
    <location>
        <begin position="169"/>
        <end position="234"/>
    </location>
</feature>
<keyword evidence="2" id="KW-0238">DNA-binding</keyword>
<dbReference type="Gene3D" id="1.10.10.10">
    <property type="entry name" value="Winged helix-like DNA-binding domain superfamily/Winged helix DNA-binding domain"/>
    <property type="match status" value="1"/>
</dbReference>
<name>A0ABW7FTY7_9BURK</name>
<dbReference type="InterPro" id="IPR036388">
    <property type="entry name" value="WH-like_DNA-bd_sf"/>
</dbReference>
<dbReference type="Gene3D" id="3.30.450.80">
    <property type="entry name" value="Transcription factor LuxR-like, autoinducer-binding domain"/>
    <property type="match status" value="1"/>
</dbReference>
<organism evidence="5 6">
    <name type="scientific">Roseateles rivi</name>
    <dbReference type="NCBI Taxonomy" id="3299028"/>
    <lineage>
        <taxon>Bacteria</taxon>
        <taxon>Pseudomonadati</taxon>
        <taxon>Pseudomonadota</taxon>
        <taxon>Betaproteobacteria</taxon>
        <taxon>Burkholderiales</taxon>
        <taxon>Sphaerotilaceae</taxon>
        <taxon>Roseateles</taxon>
    </lineage>
</organism>
<reference evidence="5 6" key="1">
    <citation type="submission" date="2024-08" db="EMBL/GenBank/DDBJ databases">
        <authorList>
            <person name="Lu H."/>
        </authorList>
    </citation>
    <scope>NUCLEOTIDE SEQUENCE [LARGE SCALE GENOMIC DNA]</scope>
    <source>
        <strain evidence="5 6">BYS180W</strain>
    </source>
</reference>
<dbReference type="Proteomes" id="UP001606099">
    <property type="component" value="Unassembled WGS sequence"/>
</dbReference>
<sequence>MDKWQQALQQGLDTAHNEDEVFGHVLRAAQALGFEFAAYGLRLPVPFAKPAVLLLNNYPKAWRQRYVEQALWRVDPTVARAQHDTEAFVWEPTLHDAAAPFWRDAHAMGLRHGWCQPRREICGTLGLLTLARSSGEIDVAELQRLGPQLRWLADSAHSHLSELLVQRQWREAQAALTGREVEVLRWTADGKTAPDISRILDLSVDTVNFHMRNAMGKLQASTKTAAAVRATMLGLLTR</sequence>
<dbReference type="EMBL" id="JBIGHZ010000002">
    <property type="protein sequence ID" value="MFG6447784.1"/>
    <property type="molecule type" value="Genomic_DNA"/>
</dbReference>
<dbReference type="PANTHER" id="PTHR44688">
    <property type="entry name" value="DNA-BINDING TRANSCRIPTIONAL ACTIVATOR DEVR_DOSR"/>
    <property type="match status" value="1"/>
</dbReference>
<dbReference type="PRINTS" id="PR00038">
    <property type="entry name" value="HTHLUXR"/>
</dbReference>
<dbReference type="PANTHER" id="PTHR44688:SF16">
    <property type="entry name" value="DNA-BINDING TRANSCRIPTIONAL ACTIVATOR DEVR_DOSR"/>
    <property type="match status" value="1"/>
</dbReference>